<organism evidence="1 2">
    <name type="scientific">Mycena alexandri</name>
    <dbReference type="NCBI Taxonomy" id="1745969"/>
    <lineage>
        <taxon>Eukaryota</taxon>
        <taxon>Fungi</taxon>
        <taxon>Dikarya</taxon>
        <taxon>Basidiomycota</taxon>
        <taxon>Agaricomycotina</taxon>
        <taxon>Agaricomycetes</taxon>
        <taxon>Agaricomycetidae</taxon>
        <taxon>Agaricales</taxon>
        <taxon>Marasmiineae</taxon>
        <taxon>Mycenaceae</taxon>
        <taxon>Mycena</taxon>
    </lineage>
</organism>
<dbReference type="Proteomes" id="UP001218188">
    <property type="component" value="Unassembled WGS sequence"/>
</dbReference>
<reference evidence="1" key="1">
    <citation type="submission" date="2023-03" db="EMBL/GenBank/DDBJ databases">
        <title>Massive genome expansion in bonnet fungi (Mycena s.s.) driven by repeated elements and novel gene families across ecological guilds.</title>
        <authorList>
            <consortium name="Lawrence Berkeley National Laboratory"/>
            <person name="Harder C.B."/>
            <person name="Miyauchi S."/>
            <person name="Viragh M."/>
            <person name="Kuo A."/>
            <person name="Thoen E."/>
            <person name="Andreopoulos B."/>
            <person name="Lu D."/>
            <person name="Skrede I."/>
            <person name="Drula E."/>
            <person name="Henrissat B."/>
            <person name="Morin E."/>
            <person name="Kohler A."/>
            <person name="Barry K."/>
            <person name="LaButti K."/>
            <person name="Morin E."/>
            <person name="Salamov A."/>
            <person name="Lipzen A."/>
            <person name="Mereny Z."/>
            <person name="Hegedus B."/>
            <person name="Baldrian P."/>
            <person name="Stursova M."/>
            <person name="Weitz H."/>
            <person name="Taylor A."/>
            <person name="Grigoriev I.V."/>
            <person name="Nagy L.G."/>
            <person name="Martin F."/>
            <person name="Kauserud H."/>
        </authorList>
    </citation>
    <scope>NUCLEOTIDE SEQUENCE</scope>
    <source>
        <strain evidence="1">CBHHK200</strain>
    </source>
</reference>
<dbReference type="EMBL" id="JARJCM010000043">
    <property type="protein sequence ID" value="KAJ7036411.1"/>
    <property type="molecule type" value="Genomic_DNA"/>
</dbReference>
<sequence>MSQPSLFWAQNIITLISRTVVTGRDNIISADAKIDQLSPGLLGSKYYWEYLPNTEHSAQGATILLLVVGPFLASWLGKYFDTGRLSPSTGNSPDNQTFIIQLQPTTANYNNYNNYNQLHQKTGFADGASPDLDATVAHVLIQPIQDPTLCVTETGNSTTSPTILSPCNPTSGTLSLSQIWDVNSLGGNAVQFQSVGNNQCFAEFITIPPTNGVVVTTTGCFDVNGNPPTGTRFDASQAITQSKLPLVVTALNSQVGGSMKDTSFCLDRAGNSVVLNACSRGITQTWAINPL</sequence>
<evidence type="ECO:0000313" key="2">
    <source>
        <dbReference type="Proteomes" id="UP001218188"/>
    </source>
</evidence>
<dbReference type="SUPFAM" id="SSF50370">
    <property type="entry name" value="Ricin B-like lectins"/>
    <property type="match status" value="1"/>
</dbReference>
<proteinExistence type="predicted"/>
<evidence type="ECO:0000313" key="1">
    <source>
        <dbReference type="EMBL" id="KAJ7036411.1"/>
    </source>
</evidence>
<accession>A0AAD6X661</accession>
<keyword evidence="2" id="KW-1185">Reference proteome</keyword>
<comment type="caution">
    <text evidence="1">The sequence shown here is derived from an EMBL/GenBank/DDBJ whole genome shotgun (WGS) entry which is preliminary data.</text>
</comment>
<dbReference type="InterPro" id="IPR035992">
    <property type="entry name" value="Ricin_B-like_lectins"/>
</dbReference>
<gene>
    <name evidence="1" type="ORF">C8F04DRAFT_1338209</name>
</gene>
<dbReference type="PROSITE" id="PS50231">
    <property type="entry name" value="RICIN_B_LECTIN"/>
    <property type="match status" value="1"/>
</dbReference>
<dbReference type="AlphaFoldDB" id="A0AAD6X661"/>
<protein>
    <submittedName>
        <fullName evidence="1">Uncharacterized protein</fullName>
    </submittedName>
</protein>
<name>A0AAD6X661_9AGAR</name>